<evidence type="ECO:0000256" key="1">
    <source>
        <dbReference type="SAM" id="MobiDB-lite"/>
    </source>
</evidence>
<organism evidence="2 3">
    <name type="scientific">Panagrolaimus superbus</name>
    <dbReference type="NCBI Taxonomy" id="310955"/>
    <lineage>
        <taxon>Eukaryota</taxon>
        <taxon>Metazoa</taxon>
        <taxon>Ecdysozoa</taxon>
        <taxon>Nematoda</taxon>
        <taxon>Chromadorea</taxon>
        <taxon>Rhabditida</taxon>
        <taxon>Tylenchina</taxon>
        <taxon>Panagrolaimomorpha</taxon>
        <taxon>Panagrolaimoidea</taxon>
        <taxon>Panagrolaimidae</taxon>
        <taxon>Panagrolaimus</taxon>
    </lineage>
</organism>
<dbReference type="Proteomes" id="UP000887577">
    <property type="component" value="Unplaced"/>
</dbReference>
<dbReference type="AlphaFoldDB" id="A0A914YDR1"/>
<feature type="compositionally biased region" description="Low complexity" evidence="1">
    <location>
        <begin position="59"/>
        <end position="75"/>
    </location>
</feature>
<reference evidence="3" key="1">
    <citation type="submission" date="2022-11" db="UniProtKB">
        <authorList>
            <consortium name="WormBaseParasite"/>
        </authorList>
    </citation>
    <scope>IDENTIFICATION</scope>
</reference>
<dbReference type="WBParaSite" id="PSU_v2.g15570.t1">
    <property type="protein sequence ID" value="PSU_v2.g15570.t1"/>
    <property type="gene ID" value="PSU_v2.g15570"/>
</dbReference>
<evidence type="ECO:0000313" key="3">
    <source>
        <dbReference type="WBParaSite" id="PSU_v2.g15570.t1"/>
    </source>
</evidence>
<evidence type="ECO:0000313" key="2">
    <source>
        <dbReference type="Proteomes" id="UP000887577"/>
    </source>
</evidence>
<feature type="compositionally biased region" description="Basic and acidic residues" evidence="1">
    <location>
        <begin position="324"/>
        <end position="341"/>
    </location>
</feature>
<feature type="compositionally biased region" description="Pro residues" evidence="1">
    <location>
        <begin position="76"/>
        <end position="94"/>
    </location>
</feature>
<feature type="compositionally biased region" description="Polar residues" evidence="1">
    <location>
        <begin position="21"/>
        <end position="32"/>
    </location>
</feature>
<feature type="compositionally biased region" description="Basic residues" evidence="1">
    <location>
        <begin position="347"/>
        <end position="358"/>
    </location>
</feature>
<sequence>MKIFRQTSKLVPPSDVVPKTTVPNKNVATLETPSKRKVDLNFTKFEPSKKTQRKKAKKQTTQEPTTTEDAPAPVVTVPPAPILPPPAPAPTTPAPNNYYPPIPRVIPRSLKSVKTDSLDETTQKDKAEMVEKMPLSLYHHCMQTSDTTALRQMQVNYPPVKYGVIESEVEMLCSPVSKMFTVVTSLTRDAEQKLTALGVEFDNDRCILTMTESARRFLQDAQTAATTVCFAFGAEYHEYLMDDSDTLSKVSVPLLMAITLQPRFDVANRRKACSILRRKLPKILANFTAVKREKMAFPINIIEKAYCQNPKYFKIVAEIKTDSEGERKKELEAADVEKNEMIQKGGDKKRRNSSKKSN</sequence>
<feature type="region of interest" description="Disordered" evidence="1">
    <location>
        <begin position="324"/>
        <end position="358"/>
    </location>
</feature>
<protein>
    <submittedName>
        <fullName evidence="3">Uncharacterized protein</fullName>
    </submittedName>
</protein>
<keyword evidence="2" id="KW-1185">Reference proteome</keyword>
<accession>A0A914YDR1</accession>
<name>A0A914YDR1_9BILA</name>
<feature type="region of interest" description="Disordered" evidence="1">
    <location>
        <begin position="1"/>
        <end position="94"/>
    </location>
</feature>
<proteinExistence type="predicted"/>